<dbReference type="AlphaFoldDB" id="Q0W509"/>
<dbReference type="PATRIC" id="fig|351160.9.peg.1722"/>
<evidence type="ECO:0000313" key="2">
    <source>
        <dbReference type="EMBL" id="CAJ36534.1"/>
    </source>
</evidence>
<gene>
    <name evidence="2" type="ORF">RCIX1230</name>
</gene>
<dbReference type="GO" id="GO:0006950">
    <property type="term" value="P:response to stress"/>
    <property type="evidence" value="ECO:0007669"/>
    <property type="project" value="TreeGrafter"/>
</dbReference>
<feature type="domain" description="HTH marR-type" evidence="1">
    <location>
        <begin position="1"/>
        <end position="136"/>
    </location>
</feature>
<dbReference type="STRING" id="351160.RCIX1230"/>
<dbReference type="eggNOG" id="arCOG03183">
    <property type="taxonomic scope" value="Archaea"/>
</dbReference>
<dbReference type="Gene3D" id="1.10.10.10">
    <property type="entry name" value="Winged helix-like DNA-binding domain superfamily/Winged helix DNA-binding domain"/>
    <property type="match status" value="1"/>
</dbReference>
<dbReference type="GO" id="GO:0003700">
    <property type="term" value="F:DNA-binding transcription factor activity"/>
    <property type="evidence" value="ECO:0007669"/>
    <property type="project" value="InterPro"/>
</dbReference>
<dbReference type="PANTHER" id="PTHR33164:SF58">
    <property type="entry name" value="DNA-BINDING TRANSCRIPTIONAL REPRESSOR SCOC"/>
    <property type="match status" value="1"/>
</dbReference>
<accession>Q0W509</accession>
<dbReference type="Pfam" id="PF12802">
    <property type="entry name" value="MarR_2"/>
    <property type="match status" value="1"/>
</dbReference>
<dbReference type="SMART" id="SM00347">
    <property type="entry name" value="HTH_MARR"/>
    <property type="match status" value="1"/>
</dbReference>
<sequence>MARFTLIMVFLIEQRWRYYIEKELEPDGITAKQWLMLIVIGAGFRHAPSIQEVADAMSTTHQNVKQVAAAMERRGFMTLERDPENRRIIRLKVTQKCHDLFRNRDEHDKQAMLRMFEGLDDEEMKALFNIVAKLEARASRLYQDAKAARLNGGKEAGSE</sequence>
<dbReference type="OrthoDB" id="68802at2157"/>
<dbReference type="SUPFAM" id="SSF46785">
    <property type="entry name" value="Winged helix' DNA-binding domain"/>
    <property type="match status" value="1"/>
</dbReference>
<dbReference type="InterPro" id="IPR039422">
    <property type="entry name" value="MarR/SlyA-like"/>
</dbReference>
<dbReference type="Proteomes" id="UP000000663">
    <property type="component" value="Chromosome"/>
</dbReference>
<dbReference type="InterPro" id="IPR036388">
    <property type="entry name" value="WH-like_DNA-bd_sf"/>
</dbReference>
<evidence type="ECO:0000313" key="3">
    <source>
        <dbReference type="Proteomes" id="UP000000663"/>
    </source>
</evidence>
<dbReference type="InterPro" id="IPR036390">
    <property type="entry name" value="WH_DNA-bd_sf"/>
</dbReference>
<name>Q0W509_METAR</name>
<organism evidence="2 3">
    <name type="scientific">Methanocella arvoryzae (strain DSM 22066 / NBRC 105507 / MRE50)</name>
    <dbReference type="NCBI Taxonomy" id="351160"/>
    <lineage>
        <taxon>Archaea</taxon>
        <taxon>Methanobacteriati</taxon>
        <taxon>Methanobacteriota</taxon>
        <taxon>Stenosarchaea group</taxon>
        <taxon>Methanomicrobia</taxon>
        <taxon>Methanocellales</taxon>
        <taxon>Methanocellaceae</taxon>
        <taxon>Methanocella</taxon>
    </lineage>
</organism>
<dbReference type="PANTHER" id="PTHR33164">
    <property type="entry name" value="TRANSCRIPTIONAL REGULATOR, MARR FAMILY"/>
    <property type="match status" value="1"/>
</dbReference>
<dbReference type="KEGG" id="rci:RCIX1230"/>
<reference evidence="2 3" key="1">
    <citation type="journal article" date="2006" name="Science">
        <title>Genome of rice cluster I archaea -- the key methane producers in the rice rhizosphere.</title>
        <authorList>
            <person name="Erkel C."/>
            <person name="Kube M."/>
            <person name="Reinhardt R."/>
            <person name="Liesack W."/>
        </authorList>
    </citation>
    <scope>NUCLEOTIDE SEQUENCE [LARGE SCALE GENOMIC DNA]</scope>
    <source>
        <strain evidence="3">DSM 22066 / NBRC 105507 / MRE50</strain>
    </source>
</reference>
<proteinExistence type="predicted"/>
<protein>
    <submittedName>
        <fullName evidence="2">Transcription regulator (MarR family)</fullName>
    </submittedName>
</protein>
<evidence type="ECO:0000259" key="1">
    <source>
        <dbReference type="PROSITE" id="PS50995"/>
    </source>
</evidence>
<dbReference type="PROSITE" id="PS50995">
    <property type="entry name" value="HTH_MARR_2"/>
    <property type="match status" value="1"/>
</dbReference>
<keyword evidence="3" id="KW-1185">Reference proteome</keyword>
<dbReference type="InterPro" id="IPR000835">
    <property type="entry name" value="HTH_MarR-typ"/>
</dbReference>
<dbReference type="EMBL" id="AM114193">
    <property type="protein sequence ID" value="CAJ36534.1"/>
    <property type="molecule type" value="Genomic_DNA"/>
</dbReference>